<dbReference type="EMBL" id="JAGTJR010000036">
    <property type="protein sequence ID" value="KAH7036355.1"/>
    <property type="molecule type" value="Genomic_DNA"/>
</dbReference>
<sequence length="585" mass="64026">MSTLIVSYLLLQQTHALPVGLVQHTSDNDASSAWMPSANVRGTYDLILGCLATSFLAAWAAWHPNFHSVCGPFASVFRRILWIVALMAAPEVILFCAWEQRCAAKKLQAEVNRSGQRAYDAEDVDTAVRSYEQHLHQKSLSISRPSHIPRRLSAPMTTAPSLEPVLRPFEYAASQNGAGHPSPSVYSYSDSHSDTMVSSHFTHSRNPSRSSSTASPPKAQIPPWTLSQAFAAVSGSITVPSSTFWACDNLTFTPPGIVELARAGLLPSITPSTHKRDRIATLVVSVQSLWFIAQAIARLCNHLPLTLLEIHTLASLFITIFLSLVWLPKSFMPSTPPPHDSDRLTDLAALFAIDPHLSHNLNPDKNRLVYPVDITECTEAYTKATSQSPRAGGKLTEDDHAKIAELHVRASRALEHLRRRYRAEVISSPVGQSPPPPNLTYKSPHVVGDRCEWRVDGAAALAPSSLVELALPFLVAVLYGALVMGVSWAASLFTNGLERELWRGAGGVFLMIAVASSVVRVWYAWRETQARWVAGVVHGLCWFMSVLYVVAKLYVLGEVFAGLRSVPQETWKGVDGVDFVPHVGG</sequence>
<feature type="transmembrane region" description="Helical" evidence="2">
    <location>
        <begin position="279"/>
        <end position="297"/>
    </location>
</feature>
<evidence type="ECO:0000313" key="4">
    <source>
        <dbReference type="EMBL" id="KAH7036355.1"/>
    </source>
</evidence>
<feature type="transmembrane region" description="Helical" evidence="2">
    <location>
        <begin position="502"/>
        <end position="525"/>
    </location>
</feature>
<feature type="region of interest" description="Disordered" evidence="1">
    <location>
        <begin position="196"/>
        <end position="219"/>
    </location>
</feature>
<evidence type="ECO:0000313" key="5">
    <source>
        <dbReference type="Proteomes" id="UP000774617"/>
    </source>
</evidence>
<keyword evidence="3" id="KW-0732">Signal</keyword>
<keyword evidence="2" id="KW-0472">Membrane</keyword>
<keyword evidence="2" id="KW-0812">Transmembrane</keyword>
<evidence type="ECO:0000256" key="2">
    <source>
        <dbReference type="SAM" id="Phobius"/>
    </source>
</evidence>
<name>A0ABQ8FZF5_9PEZI</name>
<proteinExistence type="predicted"/>
<dbReference type="PANTHER" id="PTHR35043:SF7">
    <property type="entry name" value="TRANSCRIPTION FACTOR DOMAIN-CONTAINING PROTEIN"/>
    <property type="match status" value="1"/>
</dbReference>
<feature type="signal peptide" evidence="3">
    <location>
        <begin position="1"/>
        <end position="16"/>
    </location>
</feature>
<keyword evidence="2" id="KW-1133">Transmembrane helix</keyword>
<keyword evidence="5" id="KW-1185">Reference proteome</keyword>
<feature type="transmembrane region" description="Helical" evidence="2">
    <location>
        <begin position="532"/>
        <end position="555"/>
    </location>
</feature>
<feature type="transmembrane region" description="Helical" evidence="2">
    <location>
        <begin position="303"/>
        <end position="327"/>
    </location>
</feature>
<dbReference type="PANTHER" id="PTHR35043">
    <property type="entry name" value="TRANSCRIPTION FACTOR DOMAIN-CONTAINING PROTEIN"/>
    <property type="match status" value="1"/>
</dbReference>
<comment type="caution">
    <text evidence="4">The sequence shown here is derived from an EMBL/GenBank/DDBJ whole genome shotgun (WGS) entry which is preliminary data.</text>
</comment>
<gene>
    <name evidence="4" type="ORF">B0J12DRAFT_271350</name>
</gene>
<dbReference type="Proteomes" id="UP000774617">
    <property type="component" value="Unassembled WGS sequence"/>
</dbReference>
<feature type="chain" id="PRO_5045710894" evidence="3">
    <location>
        <begin position="17"/>
        <end position="585"/>
    </location>
</feature>
<evidence type="ECO:0000256" key="3">
    <source>
        <dbReference type="SAM" id="SignalP"/>
    </source>
</evidence>
<accession>A0ABQ8FZF5</accession>
<evidence type="ECO:0000256" key="1">
    <source>
        <dbReference type="SAM" id="MobiDB-lite"/>
    </source>
</evidence>
<feature type="compositionally biased region" description="Low complexity" evidence="1">
    <location>
        <begin position="204"/>
        <end position="217"/>
    </location>
</feature>
<reference evidence="4 5" key="1">
    <citation type="journal article" date="2021" name="Nat. Commun.">
        <title>Genetic determinants of endophytism in the Arabidopsis root mycobiome.</title>
        <authorList>
            <person name="Mesny F."/>
            <person name="Miyauchi S."/>
            <person name="Thiergart T."/>
            <person name="Pickel B."/>
            <person name="Atanasova L."/>
            <person name="Karlsson M."/>
            <person name="Huettel B."/>
            <person name="Barry K.W."/>
            <person name="Haridas S."/>
            <person name="Chen C."/>
            <person name="Bauer D."/>
            <person name="Andreopoulos W."/>
            <person name="Pangilinan J."/>
            <person name="LaButti K."/>
            <person name="Riley R."/>
            <person name="Lipzen A."/>
            <person name="Clum A."/>
            <person name="Drula E."/>
            <person name="Henrissat B."/>
            <person name="Kohler A."/>
            <person name="Grigoriev I.V."/>
            <person name="Martin F.M."/>
            <person name="Hacquard S."/>
        </authorList>
    </citation>
    <scope>NUCLEOTIDE SEQUENCE [LARGE SCALE GENOMIC DNA]</scope>
    <source>
        <strain evidence="4 5">MPI-SDFR-AT-0080</strain>
    </source>
</reference>
<organism evidence="4 5">
    <name type="scientific">Macrophomina phaseolina</name>
    <dbReference type="NCBI Taxonomy" id="35725"/>
    <lineage>
        <taxon>Eukaryota</taxon>
        <taxon>Fungi</taxon>
        <taxon>Dikarya</taxon>
        <taxon>Ascomycota</taxon>
        <taxon>Pezizomycotina</taxon>
        <taxon>Dothideomycetes</taxon>
        <taxon>Dothideomycetes incertae sedis</taxon>
        <taxon>Botryosphaeriales</taxon>
        <taxon>Botryosphaeriaceae</taxon>
        <taxon>Macrophomina</taxon>
    </lineage>
</organism>
<feature type="transmembrane region" description="Helical" evidence="2">
    <location>
        <begin position="80"/>
        <end position="98"/>
    </location>
</feature>
<protein>
    <submittedName>
        <fullName evidence="4">Uncharacterized protein</fullName>
    </submittedName>
</protein>
<feature type="transmembrane region" description="Helical" evidence="2">
    <location>
        <begin position="469"/>
        <end position="490"/>
    </location>
</feature>